<reference evidence="3" key="1">
    <citation type="submission" date="2018-12" db="EMBL/GenBank/DDBJ databases">
        <title>Tengunoibacter tsumagoiensis gen. nov., sp. nov., Dictyobacter kobayashii sp. nov., D. alpinus sp. nov., and D. joshuensis sp. nov. and description of Dictyobacteraceae fam. nov. within the order Ktedonobacterales isolated from Tengu-no-mugimeshi.</title>
        <authorList>
            <person name="Wang C.M."/>
            <person name="Zheng Y."/>
            <person name="Sakai Y."/>
            <person name="Toyoda A."/>
            <person name="Minakuchi Y."/>
            <person name="Abe K."/>
            <person name="Yokota A."/>
            <person name="Yabe S."/>
        </authorList>
    </citation>
    <scope>NUCLEOTIDE SEQUENCE [LARGE SCALE GENOMIC DNA]</scope>
    <source>
        <strain evidence="3">S-27</strain>
    </source>
</reference>
<dbReference type="SUPFAM" id="SSF51658">
    <property type="entry name" value="Xylose isomerase-like"/>
    <property type="match status" value="1"/>
</dbReference>
<sequence length="279" mass="31226">MIRLSAFADEISPDLDEQIAVLQSENIHYIDLRSVWKVNVLDLSNQQIQEIKQTLTAGGIGVAAIGSPIGKVPIDSSFEEHLARFDRSIEVAKALDTKYIRIFSFYPPVKEEAGSSNPAAYRDEVISHLQEMTRRARSADVVLVHENEKAIYGDIIERNVDLLQTINDPHFRSVLDPANYLQCDQVPYPDAYEATRPWLEYVHVKDVSPDGTLVVAGQGDSNWSAILQRLRQDGYDGFIALEPHLAAAGQFQGFSGPDLFRSASQALQTMLNSMDWSYE</sequence>
<organism evidence="2 3">
    <name type="scientific">Dictyobacter aurantiacus</name>
    <dbReference type="NCBI Taxonomy" id="1936993"/>
    <lineage>
        <taxon>Bacteria</taxon>
        <taxon>Bacillati</taxon>
        <taxon>Chloroflexota</taxon>
        <taxon>Ktedonobacteria</taxon>
        <taxon>Ktedonobacterales</taxon>
        <taxon>Dictyobacteraceae</taxon>
        <taxon>Dictyobacter</taxon>
    </lineage>
</organism>
<name>A0A401ZL92_9CHLR</name>
<dbReference type="Gene3D" id="3.20.20.150">
    <property type="entry name" value="Divalent-metal-dependent TIM barrel enzymes"/>
    <property type="match status" value="1"/>
</dbReference>
<dbReference type="Proteomes" id="UP000287224">
    <property type="component" value="Unassembled WGS sequence"/>
</dbReference>
<dbReference type="PANTHER" id="PTHR12110:SF53">
    <property type="entry name" value="BLR5974 PROTEIN"/>
    <property type="match status" value="1"/>
</dbReference>
<evidence type="ECO:0000259" key="1">
    <source>
        <dbReference type="Pfam" id="PF01261"/>
    </source>
</evidence>
<dbReference type="InterPro" id="IPR036237">
    <property type="entry name" value="Xyl_isomerase-like_sf"/>
</dbReference>
<dbReference type="AlphaFoldDB" id="A0A401ZL92"/>
<dbReference type="Pfam" id="PF01261">
    <property type="entry name" value="AP_endonuc_2"/>
    <property type="match status" value="1"/>
</dbReference>
<dbReference type="RefSeq" id="WP_126598973.1">
    <property type="nucleotide sequence ID" value="NZ_BIFQ01000001.1"/>
</dbReference>
<evidence type="ECO:0000313" key="2">
    <source>
        <dbReference type="EMBL" id="GCE07592.1"/>
    </source>
</evidence>
<dbReference type="OrthoDB" id="9815124at2"/>
<dbReference type="InterPro" id="IPR050312">
    <property type="entry name" value="IolE/XylAMocC-like"/>
</dbReference>
<keyword evidence="2" id="KW-0413">Isomerase</keyword>
<evidence type="ECO:0000313" key="3">
    <source>
        <dbReference type="Proteomes" id="UP000287224"/>
    </source>
</evidence>
<dbReference type="EMBL" id="BIFQ01000001">
    <property type="protein sequence ID" value="GCE07592.1"/>
    <property type="molecule type" value="Genomic_DNA"/>
</dbReference>
<feature type="domain" description="Xylose isomerase-like TIM barrel" evidence="1">
    <location>
        <begin position="39"/>
        <end position="244"/>
    </location>
</feature>
<accession>A0A401ZL92</accession>
<protein>
    <submittedName>
        <fullName evidence="2">Xylose isomerase</fullName>
    </submittedName>
</protein>
<gene>
    <name evidence="2" type="ORF">KDAU_49210</name>
</gene>
<comment type="caution">
    <text evidence="2">The sequence shown here is derived from an EMBL/GenBank/DDBJ whole genome shotgun (WGS) entry which is preliminary data.</text>
</comment>
<keyword evidence="3" id="KW-1185">Reference proteome</keyword>
<proteinExistence type="predicted"/>
<dbReference type="InterPro" id="IPR013022">
    <property type="entry name" value="Xyl_isomerase-like_TIM-brl"/>
</dbReference>
<dbReference type="PANTHER" id="PTHR12110">
    <property type="entry name" value="HYDROXYPYRUVATE ISOMERASE"/>
    <property type="match status" value="1"/>
</dbReference>
<dbReference type="GO" id="GO:0016853">
    <property type="term" value="F:isomerase activity"/>
    <property type="evidence" value="ECO:0007669"/>
    <property type="project" value="UniProtKB-KW"/>
</dbReference>